<reference evidence="3" key="1">
    <citation type="journal article" date="2017" name="Genome Biol.">
        <title>Comparative genomics reveals high biological diversity and specific adaptations in the industrially and medically important fungal genus Aspergillus.</title>
        <authorList>
            <person name="de Vries R.P."/>
            <person name="Riley R."/>
            <person name="Wiebenga A."/>
            <person name="Aguilar-Osorio G."/>
            <person name="Amillis S."/>
            <person name="Uchima C.A."/>
            <person name="Anderluh G."/>
            <person name="Asadollahi M."/>
            <person name="Askin M."/>
            <person name="Barry K."/>
            <person name="Battaglia E."/>
            <person name="Bayram O."/>
            <person name="Benocci T."/>
            <person name="Braus-Stromeyer S.A."/>
            <person name="Caldana C."/>
            <person name="Canovas D."/>
            <person name="Cerqueira G.C."/>
            <person name="Chen F."/>
            <person name="Chen W."/>
            <person name="Choi C."/>
            <person name="Clum A."/>
            <person name="Dos Santos R.A."/>
            <person name="Damasio A.R."/>
            <person name="Diallinas G."/>
            <person name="Emri T."/>
            <person name="Fekete E."/>
            <person name="Flipphi M."/>
            <person name="Freyberg S."/>
            <person name="Gallo A."/>
            <person name="Gournas C."/>
            <person name="Habgood R."/>
            <person name="Hainaut M."/>
            <person name="Harispe M.L."/>
            <person name="Henrissat B."/>
            <person name="Hilden K.S."/>
            <person name="Hope R."/>
            <person name="Hossain A."/>
            <person name="Karabika E."/>
            <person name="Karaffa L."/>
            <person name="Karanyi Z."/>
            <person name="Krasevec N."/>
            <person name="Kuo A."/>
            <person name="Kusch H."/>
            <person name="LaButti K."/>
            <person name="Lagendijk E.L."/>
            <person name="Lapidus A."/>
            <person name="Levasseur A."/>
            <person name="Lindquist E."/>
            <person name="Lipzen A."/>
            <person name="Logrieco A.F."/>
            <person name="MacCabe A."/>
            <person name="Maekelae M.R."/>
            <person name="Malavazi I."/>
            <person name="Melin P."/>
            <person name="Meyer V."/>
            <person name="Mielnichuk N."/>
            <person name="Miskei M."/>
            <person name="Molnar A.P."/>
            <person name="Mule G."/>
            <person name="Ngan C.Y."/>
            <person name="Orejas M."/>
            <person name="Orosz E."/>
            <person name="Ouedraogo J.P."/>
            <person name="Overkamp K.M."/>
            <person name="Park H.-S."/>
            <person name="Perrone G."/>
            <person name="Piumi F."/>
            <person name="Punt P.J."/>
            <person name="Ram A.F."/>
            <person name="Ramon A."/>
            <person name="Rauscher S."/>
            <person name="Record E."/>
            <person name="Riano-Pachon D.M."/>
            <person name="Robert V."/>
            <person name="Roehrig J."/>
            <person name="Ruller R."/>
            <person name="Salamov A."/>
            <person name="Salih N.S."/>
            <person name="Samson R.A."/>
            <person name="Sandor E."/>
            <person name="Sanguinetti M."/>
            <person name="Schuetze T."/>
            <person name="Sepcic K."/>
            <person name="Shelest E."/>
            <person name="Sherlock G."/>
            <person name="Sophianopoulou V."/>
            <person name="Squina F.M."/>
            <person name="Sun H."/>
            <person name="Susca A."/>
            <person name="Todd R.B."/>
            <person name="Tsang A."/>
            <person name="Unkles S.E."/>
            <person name="van de Wiele N."/>
            <person name="van Rossen-Uffink D."/>
            <person name="Oliveira J.V."/>
            <person name="Vesth T.C."/>
            <person name="Visser J."/>
            <person name="Yu J.-H."/>
            <person name="Zhou M."/>
            <person name="Andersen M.R."/>
            <person name="Archer D.B."/>
            <person name="Baker S.E."/>
            <person name="Benoit I."/>
            <person name="Brakhage A.A."/>
            <person name="Braus G.H."/>
            <person name="Fischer R."/>
            <person name="Frisvad J.C."/>
            <person name="Goldman G.H."/>
            <person name="Houbraken J."/>
            <person name="Oakley B."/>
            <person name="Pocsi I."/>
            <person name="Scazzocchio C."/>
            <person name="Seiboth B."/>
            <person name="vanKuyk P.A."/>
            <person name="Wortman J."/>
            <person name="Dyer P.S."/>
            <person name="Grigoriev I.V."/>
        </authorList>
    </citation>
    <scope>NUCLEOTIDE SEQUENCE [LARGE SCALE GENOMIC DNA]</scope>
    <source>
        <strain evidence="3">CBS 506.65</strain>
    </source>
</reference>
<evidence type="ECO:0000313" key="3">
    <source>
        <dbReference type="Proteomes" id="UP000184188"/>
    </source>
</evidence>
<gene>
    <name evidence="2" type="ORF">ASPZODRAFT_1804322</name>
</gene>
<evidence type="ECO:0000256" key="1">
    <source>
        <dbReference type="SAM" id="Phobius"/>
    </source>
</evidence>
<accession>A0A1L9SL96</accession>
<dbReference type="GeneID" id="34613605"/>
<keyword evidence="1" id="KW-0812">Transmembrane</keyword>
<sequence>MGSSSASPVGVLRSRTQYSCKVRRQFPGAICLLSALRLLLIGLTSSLGFWRLRMSCHTSHATVD</sequence>
<keyword evidence="1" id="KW-0472">Membrane</keyword>
<keyword evidence="1" id="KW-1133">Transmembrane helix</keyword>
<keyword evidence="3" id="KW-1185">Reference proteome</keyword>
<name>A0A1L9SL96_9EURO</name>
<dbReference type="Proteomes" id="UP000184188">
    <property type="component" value="Unassembled WGS sequence"/>
</dbReference>
<dbReference type="AlphaFoldDB" id="A0A1L9SL96"/>
<protein>
    <submittedName>
        <fullName evidence="2">Uncharacterized protein</fullName>
    </submittedName>
</protein>
<evidence type="ECO:0000313" key="2">
    <source>
        <dbReference type="EMBL" id="OJJ47893.1"/>
    </source>
</evidence>
<feature type="transmembrane region" description="Helical" evidence="1">
    <location>
        <begin position="26"/>
        <end position="50"/>
    </location>
</feature>
<organism evidence="2 3">
    <name type="scientific">Penicilliopsis zonata CBS 506.65</name>
    <dbReference type="NCBI Taxonomy" id="1073090"/>
    <lineage>
        <taxon>Eukaryota</taxon>
        <taxon>Fungi</taxon>
        <taxon>Dikarya</taxon>
        <taxon>Ascomycota</taxon>
        <taxon>Pezizomycotina</taxon>
        <taxon>Eurotiomycetes</taxon>
        <taxon>Eurotiomycetidae</taxon>
        <taxon>Eurotiales</taxon>
        <taxon>Aspergillaceae</taxon>
        <taxon>Penicilliopsis</taxon>
    </lineage>
</organism>
<dbReference type="EMBL" id="KV878340">
    <property type="protein sequence ID" value="OJJ47893.1"/>
    <property type="molecule type" value="Genomic_DNA"/>
</dbReference>
<dbReference type="RefSeq" id="XP_022582403.1">
    <property type="nucleotide sequence ID" value="XM_022727141.1"/>
</dbReference>
<dbReference type="VEuPathDB" id="FungiDB:ASPZODRAFT_1804322"/>
<proteinExistence type="predicted"/>